<proteinExistence type="inferred from homology"/>
<comment type="similarity">
    <text evidence="1">Belongs to the 'phage' integrase family.</text>
</comment>
<dbReference type="AlphaFoldDB" id="A0A9D2F428"/>
<evidence type="ECO:0000313" key="5">
    <source>
        <dbReference type="Proteomes" id="UP000824031"/>
    </source>
</evidence>
<keyword evidence="2" id="KW-0238">DNA-binding</keyword>
<dbReference type="InterPro" id="IPR011010">
    <property type="entry name" value="DNA_brk_join_enz"/>
</dbReference>
<dbReference type="InterPro" id="IPR050090">
    <property type="entry name" value="Tyrosine_recombinase_XerCD"/>
</dbReference>
<evidence type="ECO:0000256" key="1">
    <source>
        <dbReference type="ARBA" id="ARBA00008857"/>
    </source>
</evidence>
<organism evidence="4 5">
    <name type="scientific">Candidatus Gemmiger excrementavium</name>
    <dbReference type="NCBI Taxonomy" id="2838608"/>
    <lineage>
        <taxon>Bacteria</taxon>
        <taxon>Bacillati</taxon>
        <taxon>Bacillota</taxon>
        <taxon>Clostridia</taxon>
        <taxon>Eubacteriales</taxon>
        <taxon>Gemmiger</taxon>
    </lineage>
</organism>
<dbReference type="InterPro" id="IPR013762">
    <property type="entry name" value="Integrase-like_cat_sf"/>
</dbReference>
<evidence type="ECO:0000256" key="2">
    <source>
        <dbReference type="ARBA" id="ARBA00023125"/>
    </source>
</evidence>
<gene>
    <name evidence="4" type="ORF">H9810_07460</name>
</gene>
<dbReference type="GO" id="GO:0006310">
    <property type="term" value="P:DNA recombination"/>
    <property type="evidence" value="ECO:0007669"/>
    <property type="project" value="UniProtKB-KW"/>
</dbReference>
<dbReference type="Gene3D" id="1.10.443.10">
    <property type="entry name" value="Intergrase catalytic core"/>
    <property type="match status" value="1"/>
</dbReference>
<sequence>MDEVTKQWSLCGRQVDCTYREKAVPEGKVRITGSWSCGRYENLKIRSTVKKETDVEQYLKRQIEKQLMAYLREEQAGEAPEAPEKSPTLMELYRQKYRQYFNEHDWLPSTRDNYDRDYRLRLLCGNLEEKGAQWITEEDIARRMEALADQPQKVRPQKKSRQAERMKALWILLCRFLEFLVEEGDLRCSPIPERTLKKLDIAKEQLQPTARELYNRRFGKQTLTRQECARLLAMVEQSENPLALACALMLLQGMRDGEACGLNFDCLKTTANGVSFIQVECQDEKDKAKRAKRSVTDRLKSKNSYRTLPCTPTVVRLIHRQQAWIRRRHPELTEEQLAELPLLWVETQKGRRNPVPGERRATTRDVGKMGREMLDQCMEEAAEKILVNEEDTDLEEGAGSCEENLTAYALRHTYCTGLSIATDLTDEEIAYCMGHQSPTGSRLRMNEDKQRRLLLAHEAYEAAFAGKAAPPEPVCGGNAREDNP</sequence>
<reference evidence="4" key="2">
    <citation type="submission" date="2021-04" db="EMBL/GenBank/DDBJ databases">
        <authorList>
            <person name="Gilroy R."/>
        </authorList>
    </citation>
    <scope>NUCLEOTIDE SEQUENCE</scope>
    <source>
        <strain evidence="4">3436</strain>
    </source>
</reference>
<comment type="caution">
    <text evidence="4">The sequence shown here is derived from an EMBL/GenBank/DDBJ whole genome shotgun (WGS) entry which is preliminary data.</text>
</comment>
<dbReference type="PANTHER" id="PTHR30349:SF41">
    <property type="entry name" value="INTEGRASE_RECOMBINASE PROTEIN MJ0367-RELATED"/>
    <property type="match status" value="1"/>
</dbReference>
<keyword evidence="3" id="KW-0233">DNA recombination</keyword>
<dbReference type="GO" id="GO:0015074">
    <property type="term" value="P:DNA integration"/>
    <property type="evidence" value="ECO:0007669"/>
    <property type="project" value="InterPro"/>
</dbReference>
<dbReference type="GO" id="GO:0003677">
    <property type="term" value="F:DNA binding"/>
    <property type="evidence" value="ECO:0007669"/>
    <property type="project" value="UniProtKB-KW"/>
</dbReference>
<dbReference type="SUPFAM" id="SSF56349">
    <property type="entry name" value="DNA breaking-rejoining enzymes"/>
    <property type="match status" value="1"/>
</dbReference>
<evidence type="ECO:0000313" key="4">
    <source>
        <dbReference type="EMBL" id="HIZ48535.1"/>
    </source>
</evidence>
<dbReference type="PANTHER" id="PTHR30349">
    <property type="entry name" value="PHAGE INTEGRASE-RELATED"/>
    <property type="match status" value="1"/>
</dbReference>
<name>A0A9D2F428_9FIRM</name>
<protein>
    <submittedName>
        <fullName evidence="4">Tyrosine-type recombinase/integrase</fullName>
    </submittedName>
</protein>
<reference evidence="4" key="1">
    <citation type="journal article" date="2021" name="PeerJ">
        <title>Extensive microbial diversity within the chicken gut microbiome revealed by metagenomics and culture.</title>
        <authorList>
            <person name="Gilroy R."/>
            <person name="Ravi A."/>
            <person name="Getino M."/>
            <person name="Pursley I."/>
            <person name="Horton D.L."/>
            <person name="Alikhan N.F."/>
            <person name="Baker D."/>
            <person name="Gharbi K."/>
            <person name="Hall N."/>
            <person name="Watson M."/>
            <person name="Adriaenssens E.M."/>
            <person name="Foster-Nyarko E."/>
            <person name="Jarju S."/>
            <person name="Secka A."/>
            <person name="Antonio M."/>
            <person name="Oren A."/>
            <person name="Chaudhuri R.R."/>
            <person name="La Ragione R."/>
            <person name="Hildebrand F."/>
            <person name="Pallen M.J."/>
        </authorList>
    </citation>
    <scope>NUCLEOTIDE SEQUENCE</scope>
    <source>
        <strain evidence="4">3436</strain>
    </source>
</reference>
<accession>A0A9D2F428</accession>
<evidence type="ECO:0000256" key="3">
    <source>
        <dbReference type="ARBA" id="ARBA00023172"/>
    </source>
</evidence>
<dbReference type="Proteomes" id="UP000824031">
    <property type="component" value="Unassembled WGS sequence"/>
</dbReference>
<dbReference type="EMBL" id="DXBO01000111">
    <property type="protein sequence ID" value="HIZ48535.1"/>
    <property type="molecule type" value="Genomic_DNA"/>
</dbReference>